<dbReference type="EMBL" id="QUSG01000017">
    <property type="protein sequence ID" value="KAA3523360.1"/>
    <property type="molecule type" value="Genomic_DNA"/>
</dbReference>
<comment type="caution">
    <text evidence="1">The sequence shown here is derived from an EMBL/GenBank/DDBJ whole genome shotgun (WGS) entry which is preliminary data.</text>
</comment>
<reference evidence="1 2" key="1">
    <citation type="submission" date="2018-08" db="EMBL/GenBank/DDBJ databases">
        <title>Genome sequencing of Agrobacterium vitis strain ICMP 10754.</title>
        <authorList>
            <person name="Visnovsky S.B."/>
            <person name="Pitman A.R."/>
        </authorList>
    </citation>
    <scope>NUCLEOTIDE SEQUENCE [LARGE SCALE GENOMIC DNA]</scope>
    <source>
        <strain evidence="1 2">ICMP 10754</strain>
    </source>
</reference>
<gene>
    <name evidence="1" type="ORF">DXT89_20605</name>
</gene>
<dbReference type="AlphaFoldDB" id="A0A368NKS3"/>
<dbReference type="Proteomes" id="UP000436911">
    <property type="component" value="Unassembled WGS sequence"/>
</dbReference>
<name>A0A368NKS3_AGRVI</name>
<sequence>MGRVQDSVDHLLVSTTGANENSLKMRPPLGCQAEHIDRLWSTKDFEYSALDPTLKCQHKRPSIGSSPKNYDTTISC</sequence>
<accession>A0A368NKS3</accession>
<proteinExistence type="predicted"/>
<organism evidence="1 2">
    <name type="scientific">Agrobacterium vitis</name>
    <name type="common">Rhizobium vitis</name>
    <dbReference type="NCBI Taxonomy" id="373"/>
    <lineage>
        <taxon>Bacteria</taxon>
        <taxon>Pseudomonadati</taxon>
        <taxon>Pseudomonadota</taxon>
        <taxon>Alphaproteobacteria</taxon>
        <taxon>Hyphomicrobiales</taxon>
        <taxon>Rhizobiaceae</taxon>
        <taxon>Rhizobium/Agrobacterium group</taxon>
        <taxon>Agrobacterium</taxon>
    </lineage>
</organism>
<evidence type="ECO:0000313" key="2">
    <source>
        <dbReference type="Proteomes" id="UP000436911"/>
    </source>
</evidence>
<protein>
    <submittedName>
        <fullName evidence="1">Uncharacterized protein</fullName>
    </submittedName>
</protein>
<evidence type="ECO:0000313" key="1">
    <source>
        <dbReference type="EMBL" id="KAA3523360.1"/>
    </source>
</evidence>